<accession>A0ABV8CU49</accession>
<evidence type="ECO:0000313" key="1">
    <source>
        <dbReference type="EMBL" id="MFC3927463.1"/>
    </source>
</evidence>
<organism evidence="1 2">
    <name type="scientific">Streptococcus caprae</name>
    <dbReference type="NCBI Taxonomy" id="1640501"/>
    <lineage>
        <taxon>Bacteria</taxon>
        <taxon>Bacillati</taxon>
        <taxon>Bacillota</taxon>
        <taxon>Bacilli</taxon>
        <taxon>Lactobacillales</taxon>
        <taxon>Streptococcaceae</taxon>
        <taxon>Streptococcus</taxon>
    </lineage>
</organism>
<keyword evidence="2" id="KW-1185">Reference proteome</keyword>
<dbReference type="EMBL" id="JBHRZV010000013">
    <property type="protein sequence ID" value="MFC3927463.1"/>
    <property type="molecule type" value="Genomic_DNA"/>
</dbReference>
<reference evidence="2" key="1">
    <citation type="journal article" date="2019" name="Int. J. Syst. Evol. Microbiol.">
        <title>The Global Catalogue of Microorganisms (GCM) 10K type strain sequencing project: providing services to taxonomists for standard genome sequencing and annotation.</title>
        <authorList>
            <consortium name="The Broad Institute Genomics Platform"/>
            <consortium name="The Broad Institute Genome Sequencing Center for Infectious Disease"/>
            <person name="Wu L."/>
            <person name="Ma J."/>
        </authorList>
    </citation>
    <scope>NUCLEOTIDE SEQUENCE [LARGE SCALE GENOMIC DNA]</scope>
    <source>
        <strain evidence="2">CCUG 67170</strain>
    </source>
</reference>
<gene>
    <name evidence="1" type="ORF">ACFORF_02295</name>
</gene>
<evidence type="ECO:0000313" key="2">
    <source>
        <dbReference type="Proteomes" id="UP001595807"/>
    </source>
</evidence>
<dbReference type="RefSeq" id="WP_380425052.1">
    <property type="nucleotide sequence ID" value="NZ_JBHRZV010000013.1"/>
</dbReference>
<proteinExistence type="predicted"/>
<dbReference type="Proteomes" id="UP001595807">
    <property type="component" value="Unassembled WGS sequence"/>
</dbReference>
<name>A0ABV8CU49_9STRE</name>
<sequence>MAIRASQAVAPRFEDLATVKCISEFVDSAVYENNRRVGTNGVKADFLVLTGDLTGFTFTAKFEKQPVAEMMADYRMSFDTEKSTVYVQNGQLGLSLWATGLEPLKKQQ</sequence>
<protein>
    <submittedName>
        <fullName evidence="1">Uncharacterized protein</fullName>
    </submittedName>
</protein>
<comment type="caution">
    <text evidence="1">The sequence shown here is derived from an EMBL/GenBank/DDBJ whole genome shotgun (WGS) entry which is preliminary data.</text>
</comment>